<dbReference type="Pfam" id="PF04965">
    <property type="entry name" value="GPW_gp25"/>
    <property type="match status" value="1"/>
</dbReference>
<reference evidence="2 3" key="1">
    <citation type="submission" date="2018-06" db="EMBL/GenBank/DDBJ databases">
        <title>Genome sequencing of Flavobacterium.</title>
        <authorList>
            <person name="Baek M.-G."/>
            <person name="Yi H."/>
        </authorList>
    </citation>
    <scope>NUCLEOTIDE SEQUENCE [LARGE SCALE GENOMIC DNA]</scope>
    <source>
        <strain evidence="2 3">HYN0086</strain>
    </source>
</reference>
<dbReference type="RefSeq" id="WP_113678592.1">
    <property type="nucleotide sequence ID" value="NZ_CP030261.1"/>
</dbReference>
<organism evidence="2 3">
    <name type="scientific">Flavobacterium fluviale</name>
    <dbReference type="NCBI Taxonomy" id="2249356"/>
    <lineage>
        <taxon>Bacteria</taxon>
        <taxon>Pseudomonadati</taxon>
        <taxon>Bacteroidota</taxon>
        <taxon>Flavobacteriia</taxon>
        <taxon>Flavobacteriales</taxon>
        <taxon>Flavobacteriaceae</taxon>
        <taxon>Flavobacterium</taxon>
    </lineage>
</organism>
<evidence type="ECO:0000313" key="2">
    <source>
        <dbReference type="EMBL" id="AXB57645.1"/>
    </source>
</evidence>
<dbReference type="KEGG" id="ffl:HYN86_13990"/>
<protein>
    <recommendedName>
        <fullName evidence="1">IraD/Gp25-like domain-containing protein</fullName>
    </recommendedName>
</protein>
<sequence length="136" mass="15686">MENKEAFLGTGWSFPPEFKRNNKGVVMTTDEADIKSSLEIMLSTKIGERIMLPRYGCNMDELLFETLDRTLKTYVSELIKTAILYYEPRIDVEKIDITQGDDLEGELLVIIDYRIRSTNSRSNLVYPFYKGEGTNI</sequence>
<feature type="domain" description="IraD/Gp25-like" evidence="1">
    <location>
        <begin position="30"/>
        <end position="119"/>
    </location>
</feature>
<dbReference type="InterPro" id="IPR007048">
    <property type="entry name" value="IraD/Gp25-like"/>
</dbReference>
<dbReference type="Proteomes" id="UP000251561">
    <property type="component" value="Chromosome"/>
</dbReference>
<accession>A0A344LUQ3</accession>
<proteinExistence type="predicted"/>
<dbReference type="OrthoDB" id="9802846at2"/>
<dbReference type="SUPFAM" id="SSF160719">
    <property type="entry name" value="gpW/gp25-like"/>
    <property type="match status" value="1"/>
</dbReference>
<keyword evidence="3" id="KW-1185">Reference proteome</keyword>
<dbReference type="AlphaFoldDB" id="A0A344LUQ3"/>
<dbReference type="EMBL" id="CP030261">
    <property type="protein sequence ID" value="AXB57645.1"/>
    <property type="molecule type" value="Genomic_DNA"/>
</dbReference>
<gene>
    <name evidence="2" type="ORF">HYN86_13990</name>
</gene>
<evidence type="ECO:0000313" key="3">
    <source>
        <dbReference type="Proteomes" id="UP000251561"/>
    </source>
</evidence>
<dbReference type="Gene3D" id="3.10.450.40">
    <property type="match status" value="1"/>
</dbReference>
<evidence type="ECO:0000259" key="1">
    <source>
        <dbReference type="Pfam" id="PF04965"/>
    </source>
</evidence>
<name>A0A344LUQ3_9FLAO</name>